<proteinExistence type="predicted"/>
<protein>
    <submittedName>
        <fullName evidence="2">Uncharacterized protein</fullName>
    </submittedName>
</protein>
<name>A0AAD3H5S5_9STRA</name>
<feature type="compositionally biased region" description="Basic and acidic residues" evidence="1">
    <location>
        <begin position="26"/>
        <end position="44"/>
    </location>
</feature>
<reference evidence="2 3" key="1">
    <citation type="journal article" date="2021" name="Sci. Rep.">
        <title>The genome of the diatom Chaetoceros tenuissimus carries an ancient integrated fragment of an extant virus.</title>
        <authorList>
            <person name="Hongo Y."/>
            <person name="Kimura K."/>
            <person name="Takaki Y."/>
            <person name="Yoshida Y."/>
            <person name="Baba S."/>
            <person name="Kobayashi G."/>
            <person name="Nagasaki K."/>
            <person name="Hano T."/>
            <person name="Tomaru Y."/>
        </authorList>
    </citation>
    <scope>NUCLEOTIDE SEQUENCE [LARGE SCALE GENOMIC DNA]</scope>
    <source>
        <strain evidence="2 3">NIES-3715</strain>
    </source>
</reference>
<evidence type="ECO:0000256" key="1">
    <source>
        <dbReference type="SAM" id="MobiDB-lite"/>
    </source>
</evidence>
<sequence length="140" mass="15042">MVETFVKSSNDAHVVKKKVVGIKKLNEESPIKNTKSDTNIKKVNDTNTAPPARSNVAVIRHNRAAGKSIKDAQITGSQKREEEPCADKQSENRTENELSDGNQTSIAKQAENVFLQIGCFVGEGAVAGCKKIAAMTSGSK</sequence>
<accession>A0AAD3H5S5</accession>
<gene>
    <name evidence="2" type="ORF">CTEN210_07916</name>
</gene>
<dbReference type="Proteomes" id="UP001054902">
    <property type="component" value="Unassembled WGS sequence"/>
</dbReference>
<evidence type="ECO:0000313" key="3">
    <source>
        <dbReference type="Proteomes" id="UP001054902"/>
    </source>
</evidence>
<evidence type="ECO:0000313" key="2">
    <source>
        <dbReference type="EMBL" id="GFH51440.1"/>
    </source>
</evidence>
<feature type="region of interest" description="Disordered" evidence="1">
    <location>
        <begin position="26"/>
        <end position="104"/>
    </location>
</feature>
<organism evidence="2 3">
    <name type="scientific">Chaetoceros tenuissimus</name>
    <dbReference type="NCBI Taxonomy" id="426638"/>
    <lineage>
        <taxon>Eukaryota</taxon>
        <taxon>Sar</taxon>
        <taxon>Stramenopiles</taxon>
        <taxon>Ochrophyta</taxon>
        <taxon>Bacillariophyta</taxon>
        <taxon>Coscinodiscophyceae</taxon>
        <taxon>Chaetocerotophycidae</taxon>
        <taxon>Chaetocerotales</taxon>
        <taxon>Chaetocerotaceae</taxon>
        <taxon>Chaetoceros</taxon>
    </lineage>
</organism>
<dbReference type="AlphaFoldDB" id="A0AAD3H5S5"/>
<dbReference type="EMBL" id="BLLK01000045">
    <property type="protein sequence ID" value="GFH51440.1"/>
    <property type="molecule type" value="Genomic_DNA"/>
</dbReference>
<keyword evidence="3" id="KW-1185">Reference proteome</keyword>
<comment type="caution">
    <text evidence="2">The sequence shown here is derived from an EMBL/GenBank/DDBJ whole genome shotgun (WGS) entry which is preliminary data.</text>
</comment>
<feature type="compositionally biased region" description="Basic and acidic residues" evidence="1">
    <location>
        <begin position="78"/>
        <end position="96"/>
    </location>
</feature>